<sequence length="267" mass="31154">MNDDLVEKVKIYEFLNERLQQENKEYLSKFNNYIEENYNYFTFGITQTSQAILNSMLDSELLPCEIRPLPLKLMLLQVCGEVALNEIEMALWVLIIENCIFSQGSICLYADFLFSALSSKENLNSNISFLLEKYAKKDKMFSRSYSCWCLSNKYAFTCVDIYKRYSLASKYRNSGINLNFYVDEILMNSLQYEMKKPKEERKINQTNNAALPELERFNSINHISEIGRNNSTESLQILPLYNRNSSNSFSMKCSTCSVCSQYMSFDL</sequence>
<name>A0A1R2B7A6_9CILI</name>
<keyword evidence="1" id="KW-0175">Coiled coil</keyword>
<comment type="caution">
    <text evidence="2">The sequence shown here is derived from an EMBL/GenBank/DDBJ whole genome shotgun (WGS) entry which is preliminary data.</text>
</comment>
<protein>
    <submittedName>
        <fullName evidence="2">Uncharacterized protein</fullName>
    </submittedName>
</protein>
<evidence type="ECO:0000256" key="1">
    <source>
        <dbReference type="SAM" id="Coils"/>
    </source>
</evidence>
<feature type="coiled-coil region" evidence="1">
    <location>
        <begin position="2"/>
        <end position="36"/>
    </location>
</feature>
<dbReference type="Proteomes" id="UP000187209">
    <property type="component" value="Unassembled WGS sequence"/>
</dbReference>
<proteinExistence type="predicted"/>
<evidence type="ECO:0000313" key="3">
    <source>
        <dbReference type="Proteomes" id="UP000187209"/>
    </source>
</evidence>
<dbReference type="AlphaFoldDB" id="A0A1R2B7A6"/>
<evidence type="ECO:0000313" key="2">
    <source>
        <dbReference type="EMBL" id="OMJ72659.1"/>
    </source>
</evidence>
<reference evidence="2 3" key="1">
    <citation type="submission" date="2016-11" db="EMBL/GenBank/DDBJ databases">
        <title>The macronuclear genome of Stentor coeruleus: a giant cell with tiny introns.</title>
        <authorList>
            <person name="Slabodnick M."/>
            <person name="Ruby J.G."/>
            <person name="Reiff S.B."/>
            <person name="Swart E.C."/>
            <person name="Gosai S."/>
            <person name="Prabakaran S."/>
            <person name="Witkowska E."/>
            <person name="Larue G.E."/>
            <person name="Fisher S."/>
            <person name="Freeman R.M."/>
            <person name="Gunawardena J."/>
            <person name="Chu W."/>
            <person name="Stover N.A."/>
            <person name="Gregory B.D."/>
            <person name="Nowacki M."/>
            <person name="Derisi J."/>
            <person name="Roy S.W."/>
            <person name="Marshall W.F."/>
            <person name="Sood P."/>
        </authorList>
    </citation>
    <scope>NUCLEOTIDE SEQUENCE [LARGE SCALE GENOMIC DNA]</scope>
    <source>
        <strain evidence="2">WM001</strain>
    </source>
</reference>
<organism evidence="2 3">
    <name type="scientific">Stentor coeruleus</name>
    <dbReference type="NCBI Taxonomy" id="5963"/>
    <lineage>
        <taxon>Eukaryota</taxon>
        <taxon>Sar</taxon>
        <taxon>Alveolata</taxon>
        <taxon>Ciliophora</taxon>
        <taxon>Postciliodesmatophora</taxon>
        <taxon>Heterotrichea</taxon>
        <taxon>Heterotrichida</taxon>
        <taxon>Stentoridae</taxon>
        <taxon>Stentor</taxon>
    </lineage>
</organism>
<dbReference type="EMBL" id="MPUH01000882">
    <property type="protein sequence ID" value="OMJ72659.1"/>
    <property type="molecule type" value="Genomic_DNA"/>
</dbReference>
<gene>
    <name evidence="2" type="ORF">SteCoe_28827</name>
</gene>
<accession>A0A1R2B7A6</accession>
<keyword evidence="3" id="KW-1185">Reference proteome</keyword>